<reference evidence="3" key="1">
    <citation type="journal article" date="2023" name="Mol. Phylogenet. Evol.">
        <title>Genome-scale phylogeny and comparative genomics of the fungal order Sordariales.</title>
        <authorList>
            <person name="Hensen N."/>
            <person name="Bonometti L."/>
            <person name="Westerberg I."/>
            <person name="Brannstrom I.O."/>
            <person name="Guillou S."/>
            <person name="Cros-Aarteil S."/>
            <person name="Calhoun S."/>
            <person name="Haridas S."/>
            <person name="Kuo A."/>
            <person name="Mondo S."/>
            <person name="Pangilinan J."/>
            <person name="Riley R."/>
            <person name="LaButti K."/>
            <person name="Andreopoulos B."/>
            <person name="Lipzen A."/>
            <person name="Chen C."/>
            <person name="Yan M."/>
            <person name="Daum C."/>
            <person name="Ng V."/>
            <person name="Clum A."/>
            <person name="Steindorff A."/>
            <person name="Ohm R.A."/>
            <person name="Martin F."/>
            <person name="Silar P."/>
            <person name="Natvig D.O."/>
            <person name="Lalanne C."/>
            <person name="Gautier V."/>
            <person name="Ament-Velasquez S.L."/>
            <person name="Kruys A."/>
            <person name="Hutchinson M.I."/>
            <person name="Powell A.J."/>
            <person name="Barry K."/>
            <person name="Miller A.N."/>
            <person name="Grigoriev I.V."/>
            <person name="Debuchy R."/>
            <person name="Gladieux P."/>
            <person name="Hiltunen Thoren M."/>
            <person name="Johannesson H."/>
        </authorList>
    </citation>
    <scope>NUCLEOTIDE SEQUENCE</scope>
    <source>
        <strain evidence="3">CBS 757.83</strain>
    </source>
</reference>
<protein>
    <recommendedName>
        <fullName evidence="2">RRN6 beta-propeller domain-containing protein</fullName>
    </recommendedName>
</protein>
<dbReference type="PANTHER" id="PTHR28221:SF2">
    <property type="entry name" value="RNA POLYMERASE I-SPECIFIC TRANSCRIPTION INITIATION FACTOR RRN6"/>
    <property type="match status" value="1"/>
</dbReference>
<dbReference type="PANTHER" id="PTHR28221">
    <property type="entry name" value="RNA POLYMERASE I-SPECIFIC TRANSCRIPTION INITIATION FACTOR RRN6"/>
    <property type="match status" value="1"/>
</dbReference>
<reference evidence="3" key="2">
    <citation type="submission" date="2023-05" db="EMBL/GenBank/DDBJ databases">
        <authorList>
            <consortium name="Lawrence Berkeley National Laboratory"/>
            <person name="Steindorff A."/>
            <person name="Hensen N."/>
            <person name="Bonometti L."/>
            <person name="Westerberg I."/>
            <person name="Brannstrom I.O."/>
            <person name="Guillou S."/>
            <person name="Cros-Aarteil S."/>
            <person name="Calhoun S."/>
            <person name="Haridas S."/>
            <person name="Kuo A."/>
            <person name="Mondo S."/>
            <person name="Pangilinan J."/>
            <person name="Riley R."/>
            <person name="Labutti K."/>
            <person name="Andreopoulos B."/>
            <person name="Lipzen A."/>
            <person name="Chen C."/>
            <person name="Yanf M."/>
            <person name="Daum C."/>
            <person name="Ng V."/>
            <person name="Clum A."/>
            <person name="Ohm R."/>
            <person name="Martin F."/>
            <person name="Silar P."/>
            <person name="Natvig D."/>
            <person name="Lalanne C."/>
            <person name="Gautier V."/>
            <person name="Ament-Velasquez S.L."/>
            <person name="Kruys A."/>
            <person name="Hutchinson M.I."/>
            <person name="Powell A.J."/>
            <person name="Barry K."/>
            <person name="Miller A.N."/>
            <person name="Grigoriev I.V."/>
            <person name="Debuchy R."/>
            <person name="Gladieux P."/>
            <person name="Thoren M.H."/>
            <person name="Johannesson H."/>
        </authorList>
    </citation>
    <scope>NUCLEOTIDE SEQUENCE</scope>
    <source>
        <strain evidence="3">CBS 757.83</strain>
    </source>
</reference>
<feature type="compositionally biased region" description="Polar residues" evidence="1">
    <location>
        <begin position="1009"/>
        <end position="1024"/>
    </location>
</feature>
<feature type="region of interest" description="Disordered" evidence="1">
    <location>
        <begin position="30"/>
        <end position="54"/>
    </location>
</feature>
<feature type="compositionally biased region" description="Polar residues" evidence="1">
    <location>
        <begin position="922"/>
        <end position="941"/>
    </location>
</feature>
<sequence>MDDRRHAAKPAARASLRRLPADGIIGRLTYTPAQGDEGIGQIRRNRAKDETPRFKQVAPFTQWCETAKNPAYQPSDKSPFQVSRSQKHWLLERLPEAAIIHDAIDSLLFDEITASQPKKQPTPSDTPPLFSVGEVIDLREGESTKGHPVLAVASGVSGNVLRLISLPHEEWIWNEADIRVRLHAANPKLEGEWCQGGVPITLVKFALDQRKYDPIRWLLVSNGASTSVCEPELRTIPMPASSLSTNASGRSVVHQIVGNPLFAIPCERTGGSLQTDVCFTRHSEADTPQLAIIDQAGYWSLWEITGRRNARPKKLTPVLKMCGNTVSGYIPKLPSRSRAAPQPHRVLWLSVEQESLEPASHPAGRRRSTSRQSCMSVDLAPQPLRRLLLLSRLRGMYLFDLAGMKLHPVSHLVLQQDTHRILGVAPSRLDPAQAFILTSTSLLWVAVKVTKDDALTLDILASCQHQKDVNDQTLRLDVSPGAYINGLEACFVCVRSLKDTAMAVFWFMSPQPNTPIRYHRDVISLNHPSRFTGLSVLPAGRRMGDEPTSEAGLAMRKAQLRFFQLLTLGQDLDVHSALCAWSDEAGVTVPPPDTREVIGENSNRRLRLLQSLTDAFAVPDEFDERAVFGKEGLAASPLERLKGGIQQRVDFGFVAQRLTAEDLGGEDGAVSPSGVDFGFIAEGIEREKREDYMPRRSLLGLAAPEMGGSGLLPVAREWDAQQEALHRRAGESHFVPEARRPMIDFGPDDLVERLRDLFVEPQQSHNGPSDTNRERVLENMAAEMFLSSIGVSSVPQSWIPSESQLFSSLPFPSSPGLMPLQPPLPSFRKAKGKAKKEEEAEEQGDAVALRLRKYATLSVSPTAHGEPSLALSRWDLGADPDDITWKPGQDLEAEDAINRRRRKIEARRRKAERLSQRIFGDSSFTMDQSSQAVPTILSTDASSQRQSLSLSRSQSQTQSQSRSQQLGLPQWNLPQQHHAMGGFGTPRVRPGSPLRKEFRRDSGTVAMPASQQLSQGTPSQSKSQVLPGLFGGRPSFSPFKGSPLKKAKRKSEVRLSGFR</sequence>
<feature type="compositionally biased region" description="Low complexity" evidence="1">
    <location>
        <begin position="942"/>
        <end position="966"/>
    </location>
</feature>
<evidence type="ECO:0000313" key="3">
    <source>
        <dbReference type="EMBL" id="KAK4101450.1"/>
    </source>
</evidence>
<evidence type="ECO:0000259" key="2">
    <source>
        <dbReference type="Pfam" id="PF10214"/>
    </source>
</evidence>
<feature type="domain" description="RRN6 beta-propeller" evidence="2">
    <location>
        <begin position="128"/>
        <end position="518"/>
    </location>
</feature>
<evidence type="ECO:0000313" key="4">
    <source>
        <dbReference type="Proteomes" id="UP001305647"/>
    </source>
</evidence>
<dbReference type="Proteomes" id="UP001305647">
    <property type="component" value="Unassembled WGS sequence"/>
</dbReference>
<evidence type="ECO:0000256" key="1">
    <source>
        <dbReference type="SAM" id="MobiDB-lite"/>
    </source>
</evidence>
<dbReference type="InterPro" id="IPR019350">
    <property type="entry name" value="RNA_pol_I-sp_TIF_RRN6-like"/>
</dbReference>
<dbReference type="GO" id="GO:0042790">
    <property type="term" value="P:nucleolar large rRNA transcription by RNA polymerase I"/>
    <property type="evidence" value="ECO:0007669"/>
    <property type="project" value="TreeGrafter"/>
</dbReference>
<dbReference type="GO" id="GO:0070860">
    <property type="term" value="C:RNA polymerase I core factor complex"/>
    <property type="evidence" value="ECO:0007669"/>
    <property type="project" value="TreeGrafter"/>
</dbReference>
<dbReference type="EMBL" id="MU863635">
    <property type="protein sequence ID" value="KAK4101450.1"/>
    <property type="molecule type" value="Genomic_DNA"/>
</dbReference>
<keyword evidence="4" id="KW-1185">Reference proteome</keyword>
<dbReference type="InterPro" id="IPR048535">
    <property type="entry name" value="RRN6_beta-prop"/>
</dbReference>
<dbReference type="AlphaFoldDB" id="A0AAN6Q478"/>
<organism evidence="3 4">
    <name type="scientific">Parathielavia hyrcaniae</name>
    <dbReference type="NCBI Taxonomy" id="113614"/>
    <lineage>
        <taxon>Eukaryota</taxon>
        <taxon>Fungi</taxon>
        <taxon>Dikarya</taxon>
        <taxon>Ascomycota</taxon>
        <taxon>Pezizomycotina</taxon>
        <taxon>Sordariomycetes</taxon>
        <taxon>Sordariomycetidae</taxon>
        <taxon>Sordariales</taxon>
        <taxon>Chaetomiaceae</taxon>
        <taxon>Parathielavia</taxon>
    </lineage>
</organism>
<dbReference type="Pfam" id="PF10214">
    <property type="entry name" value="Rrn6_beta-prop"/>
    <property type="match status" value="1"/>
</dbReference>
<gene>
    <name evidence="3" type="ORF">N658DRAFT_558939</name>
</gene>
<feature type="compositionally biased region" description="Basic residues" evidence="1">
    <location>
        <begin position="900"/>
        <end position="911"/>
    </location>
</feature>
<feature type="region of interest" description="Disordered" evidence="1">
    <location>
        <begin position="900"/>
        <end position="1059"/>
    </location>
</feature>
<name>A0AAN6Q478_9PEZI</name>
<dbReference type="GO" id="GO:0001179">
    <property type="term" value="F:RNA polymerase I general transcription initiation factor binding"/>
    <property type="evidence" value="ECO:0007669"/>
    <property type="project" value="TreeGrafter"/>
</dbReference>
<accession>A0AAN6Q478</accession>
<dbReference type="GO" id="GO:0001163">
    <property type="term" value="F:RNA polymerase I transcription regulatory region sequence-specific DNA binding"/>
    <property type="evidence" value="ECO:0007669"/>
    <property type="project" value="TreeGrafter"/>
</dbReference>
<comment type="caution">
    <text evidence="3">The sequence shown here is derived from an EMBL/GenBank/DDBJ whole genome shotgun (WGS) entry which is preliminary data.</text>
</comment>
<proteinExistence type="predicted"/>